<evidence type="ECO:0000256" key="8">
    <source>
        <dbReference type="ARBA" id="ARBA00023136"/>
    </source>
</evidence>
<dbReference type="STRING" id="37001.A0A1A9WI79"/>
<evidence type="ECO:0000313" key="16">
    <source>
        <dbReference type="Proteomes" id="UP000091820"/>
    </source>
</evidence>
<feature type="signal peptide" evidence="13">
    <location>
        <begin position="1"/>
        <end position="27"/>
    </location>
</feature>
<dbReference type="InterPro" id="IPR000884">
    <property type="entry name" value="TSP1_rpt"/>
</dbReference>
<dbReference type="Gene3D" id="2.20.100.10">
    <property type="entry name" value="Thrombospondin type-1 (TSP1) repeat"/>
    <property type="match status" value="1"/>
</dbReference>
<evidence type="ECO:0000256" key="1">
    <source>
        <dbReference type="ARBA" id="ARBA00004479"/>
    </source>
</evidence>
<evidence type="ECO:0000313" key="15">
    <source>
        <dbReference type="EnsemblMetazoa" id="GBRI020737-PA"/>
    </source>
</evidence>
<evidence type="ECO:0000256" key="11">
    <source>
        <dbReference type="ARBA" id="ARBA00023180"/>
    </source>
</evidence>
<dbReference type="InterPro" id="IPR036179">
    <property type="entry name" value="Ig-like_dom_sf"/>
</dbReference>
<evidence type="ECO:0000256" key="2">
    <source>
        <dbReference type="ARBA" id="ARBA00004613"/>
    </source>
</evidence>
<keyword evidence="16" id="KW-1185">Reference proteome</keyword>
<dbReference type="GO" id="GO:0016020">
    <property type="term" value="C:membrane"/>
    <property type="evidence" value="ECO:0007669"/>
    <property type="project" value="UniProtKB-SubCell"/>
</dbReference>
<dbReference type="PROSITE" id="PS50092">
    <property type="entry name" value="TSP1"/>
    <property type="match status" value="1"/>
</dbReference>
<dbReference type="FunFam" id="2.20.100.10:FF:000021">
    <property type="entry name" value="semaphorin-5B isoform X1"/>
    <property type="match status" value="1"/>
</dbReference>
<dbReference type="Gene3D" id="2.60.40.10">
    <property type="entry name" value="Immunoglobulins"/>
    <property type="match status" value="1"/>
</dbReference>
<feature type="domain" description="Netrin receptor UNC5A-D-like N-terminal" evidence="14">
    <location>
        <begin position="192"/>
        <end position="268"/>
    </location>
</feature>
<keyword evidence="9" id="KW-1015">Disulfide bond</keyword>
<accession>A0A1A9WI79</accession>
<reference evidence="15" key="2">
    <citation type="submission" date="2020-05" db="UniProtKB">
        <authorList>
            <consortium name="EnsemblMetazoa"/>
        </authorList>
    </citation>
    <scope>IDENTIFICATION</scope>
    <source>
        <strain evidence="15">IAEA</strain>
    </source>
</reference>
<comment type="subcellular location">
    <subcellularLocation>
        <location evidence="1">Membrane</location>
        <topology evidence="1">Single-pass type I membrane protein</topology>
    </subcellularLocation>
    <subcellularLocation>
        <location evidence="2">Secreted</location>
    </subcellularLocation>
</comment>
<organism evidence="15 16">
    <name type="scientific">Glossina brevipalpis</name>
    <dbReference type="NCBI Taxonomy" id="37001"/>
    <lineage>
        <taxon>Eukaryota</taxon>
        <taxon>Metazoa</taxon>
        <taxon>Ecdysozoa</taxon>
        <taxon>Arthropoda</taxon>
        <taxon>Hexapoda</taxon>
        <taxon>Insecta</taxon>
        <taxon>Pterygota</taxon>
        <taxon>Neoptera</taxon>
        <taxon>Endopterygota</taxon>
        <taxon>Diptera</taxon>
        <taxon>Brachycera</taxon>
        <taxon>Muscomorpha</taxon>
        <taxon>Hippoboscoidea</taxon>
        <taxon>Glossinidae</taxon>
        <taxon>Glossina</taxon>
    </lineage>
</organism>
<dbReference type="AlphaFoldDB" id="A0A1A9WI79"/>
<dbReference type="Proteomes" id="UP000091820">
    <property type="component" value="Unassembled WGS sequence"/>
</dbReference>
<evidence type="ECO:0000256" key="3">
    <source>
        <dbReference type="ARBA" id="ARBA00022525"/>
    </source>
</evidence>
<evidence type="ECO:0000256" key="6">
    <source>
        <dbReference type="ARBA" id="ARBA00022737"/>
    </source>
</evidence>
<evidence type="ECO:0000256" key="7">
    <source>
        <dbReference type="ARBA" id="ARBA00022989"/>
    </source>
</evidence>
<evidence type="ECO:0000256" key="4">
    <source>
        <dbReference type="ARBA" id="ARBA00022692"/>
    </source>
</evidence>
<dbReference type="InterPro" id="IPR036383">
    <property type="entry name" value="TSP1_rpt_sf"/>
</dbReference>
<protein>
    <recommendedName>
        <fullName evidence="14">Netrin receptor UNC5A-D-like N-terminal domain-containing protein</fullName>
    </recommendedName>
</protein>
<keyword evidence="5 13" id="KW-0732">Signal</keyword>
<name>A0A1A9WI79_9MUSC</name>
<dbReference type="InterPro" id="IPR013783">
    <property type="entry name" value="Ig-like_fold"/>
</dbReference>
<feature type="chain" id="PRO_5008400361" description="Netrin receptor UNC5A-D-like N-terminal domain-containing protein" evidence="13">
    <location>
        <begin position="28"/>
        <end position="402"/>
    </location>
</feature>
<dbReference type="Pfam" id="PF25609">
    <property type="entry name" value="Unc5_NetrinR_N"/>
    <property type="match status" value="1"/>
</dbReference>
<proteinExistence type="predicted"/>
<keyword evidence="3" id="KW-0964">Secreted</keyword>
<evidence type="ECO:0000256" key="5">
    <source>
        <dbReference type="ARBA" id="ARBA00022729"/>
    </source>
</evidence>
<dbReference type="InterPro" id="IPR052065">
    <property type="entry name" value="Compl_asym_regulator"/>
</dbReference>
<dbReference type="SUPFAM" id="SSF82895">
    <property type="entry name" value="TSP-1 type 1 repeat"/>
    <property type="match status" value="1"/>
</dbReference>
<evidence type="ECO:0000256" key="13">
    <source>
        <dbReference type="SAM" id="SignalP"/>
    </source>
</evidence>
<keyword evidence="7" id="KW-1133">Transmembrane helix</keyword>
<dbReference type="PANTHER" id="PTHR22906:SF43">
    <property type="entry name" value="PROPERDIN"/>
    <property type="match status" value="1"/>
</dbReference>
<dbReference type="InterPro" id="IPR057755">
    <property type="entry name" value="UNC5A-D-like_N"/>
</dbReference>
<evidence type="ECO:0000256" key="12">
    <source>
        <dbReference type="ARBA" id="ARBA00023319"/>
    </source>
</evidence>
<keyword evidence="11" id="KW-0325">Glycoprotein</keyword>
<sequence length="402" mass="44576">MFTVTTLSRSIVYLSLVLFIFLRWVTSLSTDPDQSSTVKELLKSNIHSHLVDPGDLEQSEESEDIYGKLDDLSDELGSYVTPRNDNGQDYVNNWDTLADADISYQDTIGSNIGTSSMEREGVFIRDKPHIPVFREDSMHNSAEILTSMNNNNNNNNNSESNKSKIISSTIIGGGGTLDEFVTGKLGASEMGVTLPYFLTEPESVFVVKNRPAILKCKAAHALQLHFKCSGSSQPPPSTHDKHVDPHTGVHLEEVTATIHRDLVDEYFELGTRAELFCEPPSGFPAPAVNWYKNNVPITEVNEHGPIITPAVNGGWSSWSPWRECKCLGKPFQGRKRTRSCTNPIPINGGSECIGPQIQKSPDCLSCPDETQIVSAEGYDMPAIKRCKFSVYFYEPIQQTKKI</sequence>
<keyword evidence="10" id="KW-0675">Receptor</keyword>
<keyword evidence="8" id="KW-0472">Membrane</keyword>
<evidence type="ECO:0000259" key="14">
    <source>
        <dbReference type="Pfam" id="PF25609"/>
    </source>
</evidence>
<dbReference type="PANTHER" id="PTHR22906">
    <property type="entry name" value="PROPERDIN"/>
    <property type="match status" value="1"/>
</dbReference>
<evidence type="ECO:0000256" key="9">
    <source>
        <dbReference type="ARBA" id="ARBA00023157"/>
    </source>
</evidence>
<keyword evidence="6" id="KW-0677">Repeat</keyword>
<keyword evidence="4" id="KW-0812">Transmembrane</keyword>
<dbReference type="GO" id="GO:0007399">
    <property type="term" value="P:nervous system development"/>
    <property type="evidence" value="ECO:0007669"/>
    <property type="project" value="UniProtKB-ARBA"/>
</dbReference>
<dbReference type="EnsemblMetazoa" id="GBRI020737-RA">
    <property type="protein sequence ID" value="GBRI020737-PA"/>
    <property type="gene ID" value="GBRI020737"/>
</dbReference>
<dbReference type="SUPFAM" id="SSF48726">
    <property type="entry name" value="Immunoglobulin"/>
    <property type="match status" value="1"/>
</dbReference>
<dbReference type="VEuPathDB" id="VectorBase:GBRI020737"/>
<evidence type="ECO:0000256" key="10">
    <source>
        <dbReference type="ARBA" id="ARBA00023170"/>
    </source>
</evidence>
<reference evidence="16" key="1">
    <citation type="submission" date="2014-03" db="EMBL/GenBank/DDBJ databases">
        <authorList>
            <person name="Aksoy S."/>
            <person name="Warren W."/>
            <person name="Wilson R.K."/>
        </authorList>
    </citation>
    <scope>NUCLEOTIDE SEQUENCE [LARGE SCALE GENOMIC DNA]</scope>
    <source>
        <strain evidence="16">IAEA</strain>
    </source>
</reference>
<keyword evidence="12" id="KW-0393">Immunoglobulin domain</keyword>